<dbReference type="GO" id="GO:0008270">
    <property type="term" value="F:zinc ion binding"/>
    <property type="evidence" value="ECO:0007669"/>
    <property type="project" value="UniProtKB-KW"/>
</dbReference>
<accession>A0A1Y1MZM7</accession>
<evidence type="ECO:0000256" key="1">
    <source>
        <dbReference type="ARBA" id="ARBA00022723"/>
    </source>
</evidence>
<dbReference type="GO" id="GO:0016567">
    <property type="term" value="P:protein ubiquitination"/>
    <property type="evidence" value="ECO:0007669"/>
    <property type="project" value="TreeGrafter"/>
</dbReference>
<dbReference type="PANTHER" id="PTHR46171:SF3">
    <property type="entry name" value="GH10160P"/>
    <property type="match status" value="1"/>
</dbReference>
<protein>
    <recommendedName>
        <fullName evidence="6">RING-type domain-containing protein</fullName>
    </recommendedName>
</protein>
<name>A0A1Y1MZM7_PHOPY</name>
<feature type="compositionally biased region" description="Basic residues" evidence="5">
    <location>
        <begin position="27"/>
        <end position="42"/>
    </location>
</feature>
<organism evidence="7">
    <name type="scientific">Photinus pyralis</name>
    <name type="common">Common eastern firefly</name>
    <name type="synonym">Lampyris pyralis</name>
    <dbReference type="NCBI Taxonomy" id="7054"/>
    <lineage>
        <taxon>Eukaryota</taxon>
        <taxon>Metazoa</taxon>
        <taxon>Ecdysozoa</taxon>
        <taxon>Arthropoda</taxon>
        <taxon>Hexapoda</taxon>
        <taxon>Insecta</taxon>
        <taxon>Pterygota</taxon>
        <taxon>Neoptera</taxon>
        <taxon>Endopterygota</taxon>
        <taxon>Coleoptera</taxon>
        <taxon>Polyphaga</taxon>
        <taxon>Elateriformia</taxon>
        <taxon>Elateroidea</taxon>
        <taxon>Lampyridae</taxon>
        <taxon>Lampyrinae</taxon>
        <taxon>Photinus</taxon>
    </lineage>
</organism>
<dbReference type="SUPFAM" id="SSF57850">
    <property type="entry name" value="RING/U-box"/>
    <property type="match status" value="1"/>
</dbReference>
<dbReference type="CTD" id="41145"/>
<sequence length="617" mass="71351">MSQGRFMMNSNNHGPPRRNSSSFNRHTNNHHSTRATHGHRWPNRYTKEFGRDYDNNFNRGECSVNNTLPKEQNYVHPKSQLSPPIRNNHVHFVGNEPSVHQDRRHMPNSMDRRINQGYQQNGERRHHLGLSDRRHISPPLHINVCENSSPILNGSQNEGLQRTLIDFSNSQRRHGREVRVSPVHFQQHSPQFYRQNSDESIKSESPSRKRRRLSRSGHHIELNTQPASPPRRSPRQHHLSASHHNLQPFHMQGSPPIRRPRYRDRNDFQHPHHQPFLPSPPPTTHPHPHQSTVMMDLNQVSVPIPVNHEAVWSYTPPHISLCSAPPGAPPHMHSCHVHNIYPPPHQLIPQQYPNCFPPQGYGGFTNTPNALPVSNQHYPHSHQHLPPQRPDSLEMELLNDHHPHTHTSLHPTPSLHVPSLQMSPPASIFMPADSRGNQLELLHMRTRQHRNARLPPPRTRWHHNGPLMPTTAQYSGFLLHFLAMFSNPPMSPFSQTDLSSSDSTETENYEALLNLAERLGEAKPRGLGKLEIEQLVSYKFNADTHQGDQTSCVVCMCDFEARQLLRVLPCSHEFHAKCIDKWLRLWWRKVVNTRRWPLLSTSLNPDRAEVNFNFIFC</sequence>
<feature type="compositionally biased region" description="Polar residues" evidence="5">
    <location>
        <begin position="1"/>
        <end position="26"/>
    </location>
</feature>
<dbReference type="PROSITE" id="PS50089">
    <property type="entry name" value="ZF_RING_2"/>
    <property type="match status" value="1"/>
</dbReference>
<keyword evidence="1" id="KW-0479">Metal-binding</keyword>
<dbReference type="Pfam" id="PF17123">
    <property type="entry name" value="zf-RING_11"/>
    <property type="match status" value="1"/>
</dbReference>
<dbReference type="PANTHER" id="PTHR46171">
    <property type="entry name" value="GH10160P"/>
    <property type="match status" value="1"/>
</dbReference>
<evidence type="ECO:0000256" key="4">
    <source>
        <dbReference type="PROSITE-ProRule" id="PRU00175"/>
    </source>
</evidence>
<proteinExistence type="predicted"/>
<dbReference type="GeneID" id="116163248"/>
<feature type="compositionally biased region" description="Basic and acidic residues" evidence="5">
    <location>
        <begin position="196"/>
        <end position="207"/>
    </location>
</feature>
<dbReference type="RefSeq" id="XP_031332977.1">
    <property type="nucleotide sequence ID" value="XM_031477117.1"/>
</dbReference>
<evidence type="ECO:0000256" key="3">
    <source>
        <dbReference type="ARBA" id="ARBA00022833"/>
    </source>
</evidence>
<feature type="compositionally biased region" description="Basic residues" evidence="5">
    <location>
        <begin position="232"/>
        <end position="241"/>
    </location>
</feature>
<feature type="domain" description="RING-type" evidence="6">
    <location>
        <begin position="552"/>
        <end position="582"/>
    </location>
</feature>
<feature type="region of interest" description="Disordered" evidence="5">
    <location>
        <begin position="170"/>
        <end position="290"/>
    </location>
</feature>
<dbReference type="FunFam" id="3.30.40.10:FF:000024">
    <property type="entry name" value="RING finger protein 44 isoform X1"/>
    <property type="match status" value="1"/>
</dbReference>
<keyword evidence="2 4" id="KW-0863">Zinc-finger</keyword>
<dbReference type="AlphaFoldDB" id="A0A1Y1MZM7"/>
<evidence type="ECO:0000256" key="5">
    <source>
        <dbReference type="SAM" id="MobiDB-lite"/>
    </source>
</evidence>
<dbReference type="Gene3D" id="3.30.40.10">
    <property type="entry name" value="Zinc/RING finger domain, C3HC4 (zinc finger)"/>
    <property type="match status" value="1"/>
</dbReference>
<reference evidence="7" key="1">
    <citation type="journal article" date="2016" name="Sci. Rep.">
        <title>Molecular characterization of firefly nuptial gifts: a multi-omics approach sheds light on postcopulatory sexual selection.</title>
        <authorList>
            <person name="Al-Wathiqui N."/>
            <person name="Fallon T.R."/>
            <person name="South A."/>
            <person name="Weng J.K."/>
            <person name="Lewis S.M."/>
        </authorList>
    </citation>
    <scope>NUCLEOTIDE SEQUENCE</scope>
</reference>
<dbReference type="InterPro" id="IPR013083">
    <property type="entry name" value="Znf_RING/FYVE/PHD"/>
</dbReference>
<dbReference type="InterPro" id="IPR001841">
    <property type="entry name" value="Znf_RING"/>
</dbReference>
<dbReference type="EMBL" id="GEZM01020047">
    <property type="protein sequence ID" value="JAV89436.1"/>
    <property type="molecule type" value="Transcribed_RNA"/>
</dbReference>
<evidence type="ECO:0000256" key="2">
    <source>
        <dbReference type="ARBA" id="ARBA00022771"/>
    </source>
</evidence>
<feature type="region of interest" description="Disordered" evidence="5">
    <location>
        <begin position="1"/>
        <end position="43"/>
    </location>
</feature>
<keyword evidence="3" id="KW-0862">Zinc</keyword>
<evidence type="ECO:0000313" key="7">
    <source>
        <dbReference type="EMBL" id="JAV89436.1"/>
    </source>
</evidence>
<evidence type="ECO:0000259" key="6">
    <source>
        <dbReference type="PROSITE" id="PS50089"/>
    </source>
</evidence>
<dbReference type="GO" id="GO:0061630">
    <property type="term" value="F:ubiquitin protein ligase activity"/>
    <property type="evidence" value="ECO:0007669"/>
    <property type="project" value="TreeGrafter"/>
</dbReference>
<feature type="compositionally biased region" description="Polar residues" evidence="5">
    <location>
        <begin position="184"/>
        <end position="195"/>
    </location>
</feature>
<feature type="compositionally biased region" description="Basic residues" evidence="5">
    <location>
        <begin position="208"/>
        <end position="217"/>
    </location>
</feature>